<dbReference type="AlphaFoldDB" id="A0A8C4LV08"/>
<evidence type="ECO:0000256" key="1">
    <source>
        <dbReference type="ARBA" id="ARBA00004236"/>
    </source>
</evidence>
<evidence type="ECO:0000256" key="4">
    <source>
        <dbReference type="ARBA" id="ARBA00023136"/>
    </source>
</evidence>
<dbReference type="GO" id="GO:0042101">
    <property type="term" value="C:T cell receptor complex"/>
    <property type="evidence" value="ECO:0007669"/>
    <property type="project" value="UniProtKB-KW"/>
</dbReference>
<evidence type="ECO:0000256" key="7">
    <source>
        <dbReference type="ARBA" id="ARBA00038651"/>
    </source>
</evidence>
<dbReference type="InterPro" id="IPR051896">
    <property type="entry name" value="TCR_alpha_variable"/>
</dbReference>
<feature type="domain" description="Ig-like" evidence="10">
    <location>
        <begin position="31"/>
        <end position="119"/>
    </location>
</feature>
<dbReference type="PROSITE" id="PS50835">
    <property type="entry name" value="IG_LIKE"/>
    <property type="match status" value="1"/>
</dbReference>
<dbReference type="InterPro" id="IPR007110">
    <property type="entry name" value="Ig-like_dom"/>
</dbReference>
<keyword evidence="2" id="KW-1003">Cell membrane</keyword>
<keyword evidence="4" id="KW-0472">Membrane</keyword>
<dbReference type="PANTHER" id="PTHR19339">
    <property type="entry name" value="T CELL RECEPTOR ALPHA VARIABLE 39"/>
    <property type="match status" value="1"/>
</dbReference>
<evidence type="ECO:0000256" key="6">
    <source>
        <dbReference type="ARBA" id="ARBA00023180"/>
    </source>
</evidence>
<dbReference type="Proteomes" id="UP000694387">
    <property type="component" value="Chromosome 2"/>
</dbReference>
<dbReference type="Ensembl" id="ENSEAST00005018227.2">
    <property type="protein sequence ID" value="ENSEASP00005016773.2"/>
    <property type="gene ID" value="ENSEASG00005011623.2"/>
</dbReference>
<evidence type="ECO:0000256" key="9">
    <source>
        <dbReference type="SAM" id="SignalP"/>
    </source>
</evidence>
<reference evidence="11" key="2">
    <citation type="submission" date="2025-08" db="UniProtKB">
        <authorList>
            <consortium name="Ensembl"/>
        </authorList>
    </citation>
    <scope>IDENTIFICATION</scope>
</reference>
<evidence type="ECO:0000256" key="2">
    <source>
        <dbReference type="ARBA" id="ARBA00022475"/>
    </source>
</evidence>
<comment type="subunit">
    <text evidence="7">Alpha-beta TR is a heterodimer composed of an alpha and beta chain; disulfide-linked. The alpha-beta TR is associated with the transmembrane signaling CD3 coreceptor proteins to form the TR-CD3 (TcR or TCR). The assembly of alpha-beta TR heterodimers with CD3 occurs in the endoplasmic reticulum where a single alpha-beta TR heterodimer associates with one CD3D-CD3E heterodimer, one CD3G-CD3E heterodimer and one CD247 homodimer forming a stable octameric structure. CD3D-CD3E and CD3G-CD3E heterodimers preferentially associate with TR alpha and TR beta chains, respectively. The association of the CD247 homodimer is the last step of TcR assembly in the endoplasmic reticulum and is required for transport to the cell surface.</text>
</comment>
<keyword evidence="8" id="KW-1279">T cell receptor</keyword>
<protein>
    <recommendedName>
        <fullName evidence="10">Ig-like domain-containing protein</fullName>
    </recommendedName>
</protein>
<keyword evidence="8" id="KW-1064">Adaptive immunity</keyword>
<evidence type="ECO:0000256" key="8">
    <source>
        <dbReference type="ARBA" id="ARBA00043266"/>
    </source>
</evidence>
<dbReference type="InterPro" id="IPR036179">
    <property type="entry name" value="Ig-like_dom_sf"/>
</dbReference>
<accession>A0A8C4LV08</accession>
<reference evidence="11 12" key="1">
    <citation type="journal article" date="2020" name="Nat. Commun.">
        <title>Donkey genomes provide new insights into domestication and selection for coat color.</title>
        <authorList>
            <person name="Wang"/>
            <person name="C."/>
            <person name="Li"/>
            <person name="H."/>
            <person name="Guo"/>
            <person name="Y."/>
            <person name="Huang"/>
            <person name="J."/>
            <person name="Sun"/>
            <person name="Y."/>
            <person name="Min"/>
            <person name="J."/>
            <person name="Wang"/>
            <person name="J."/>
            <person name="Fang"/>
            <person name="X."/>
            <person name="Zhao"/>
            <person name="Z."/>
            <person name="Wang"/>
            <person name="S."/>
            <person name="Zhang"/>
            <person name="Y."/>
            <person name="Liu"/>
            <person name="Q."/>
            <person name="Jiang"/>
            <person name="Q."/>
            <person name="Wang"/>
            <person name="X."/>
            <person name="Guo"/>
            <person name="Y."/>
            <person name="Yang"/>
            <person name="C."/>
            <person name="Wang"/>
            <person name="Y."/>
            <person name="Tian"/>
            <person name="F."/>
            <person name="Zhuang"/>
            <person name="G."/>
            <person name="Fan"/>
            <person name="Y."/>
            <person name="Gao"/>
            <person name="Q."/>
            <person name="Li"/>
            <person name="Y."/>
            <person name="Ju"/>
            <person name="Z."/>
            <person name="Li"/>
            <person name="J."/>
            <person name="Li"/>
            <person name="R."/>
            <person name="Hou"/>
            <person name="M."/>
            <person name="Yang"/>
            <person name="G."/>
            <person name="Liu"/>
            <person name="G."/>
            <person name="Liu"/>
            <person name="W."/>
            <person name="Guo"/>
            <person name="J."/>
            <person name="Pan"/>
            <person name="S."/>
            <person name="Fan"/>
            <person name="G."/>
            <person name="Zhang"/>
            <person name="W."/>
            <person name="Zhang"/>
            <person name="R."/>
            <person name="Yu"/>
            <person name="J."/>
            <person name="Zhang"/>
            <person name="X."/>
            <person name="Yin"/>
            <person name="Q."/>
            <person name="Ji"/>
            <person name="C."/>
            <person name="Jin"/>
            <person name="Y."/>
            <person name="Yue"/>
            <person name="G."/>
            <person name="Liu"/>
            <person name="M."/>
            <person name="Xu"/>
            <person name="J."/>
            <person name="Liu"/>
            <person name="S."/>
            <person name="Jordana"/>
            <person name="J."/>
            <person name="Noce"/>
            <person name="A."/>
            <person name="Amills"/>
            <person name="M."/>
            <person name="Wu"/>
            <person name="D.D."/>
            <person name="Li"/>
            <person name="S."/>
            <person name="Zhou"/>
            <person name="X. and Zhong"/>
            <person name="J."/>
        </authorList>
    </citation>
    <scope>NUCLEOTIDE SEQUENCE [LARGE SCALE GENOMIC DNA]</scope>
</reference>
<evidence type="ECO:0000256" key="3">
    <source>
        <dbReference type="ARBA" id="ARBA00022729"/>
    </source>
</evidence>
<dbReference type="SMART" id="SM00409">
    <property type="entry name" value="IG"/>
    <property type="match status" value="1"/>
</dbReference>
<proteinExistence type="predicted"/>
<dbReference type="GeneTree" id="ENSGT00900000140957"/>
<dbReference type="PANTHER" id="PTHR19339:SF2">
    <property type="entry name" value="T CELL RECEPTOR ALPHA VARIABLE 22"/>
    <property type="match status" value="1"/>
</dbReference>
<evidence type="ECO:0000313" key="12">
    <source>
        <dbReference type="Proteomes" id="UP000694387"/>
    </source>
</evidence>
<dbReference type="InterPro" id="IPR013783">
    <property type="entry name" value="Ig-like_fold"/>
</dbReference>
<organism evidence="11 12">
    <name type="scientific">Equus asinus</name>
    <name type="common">Donkey</name>
    <name type="synonym">Equus africanus asinus</name>
    <dbReference type="NCBI Taxonomy" id="9793"/>
    <lineage>
        <taxon>Eukaryota</taxon>
        <taxon>Metazoa</taxon>
        <taxon>Chordata</taxon>
        <taxon>Craniata</taxon>
        <taxon>Vertebrata</taxon>
        <taxon>Euteleostomi</taxon>
        <taxon>Mammalia</taxon>
        <taxon>Eutheria</taxon>
        <taxon>Laurasiatheria</taxon>
        <taxon>Perissodactyla</taxon>
        <taxon>Equidae</taxon>
        <taxon>Equus</taxon>
    </lineage>
</organism>
<keyword evidence="5" id="KW-1015">Disulfide bond</keyword>
<reference evidence="11" key="3">
    <citation type="submission" date="2025-09" db="UniProtKB">
        <authorList>
            <consortium name="Ensembl"/>
        </authorList>
    </citation>
    <scope>IDENTIFICATION</scope>
</reference>
<keyword evidence="3 9" id="KW-0732">Signal</keyword>
<name>A0A8C4LV08_EQUAS</name>
<comment type="subcellular location">
    <subcellularLocation>
        <location evidence="1">Cell membrane</location>
    </subcellularLocation>
</comment>
<evidence type="ECO:0000256" key="5">
    <source>
        <dbReference type="ARBA" id="ARBA00023157"/>
    </source>
</evidence>
<keyword evidence="12" id="KW-1185">Reference proteome</keyword>
<evidence type="ECO:0000259" key="10">
    <source>
        <dbReference type="PROSITE" id="PS50835"/>
    </source>
</evidence>
<feature type="signal peptide" evidence="9">
    <location>
        <begin position="1"/>
        <end position="30"/>
    </location>
</feature>
<dbReference type="SUPFAM" id="SSF48726">
    <property type="entry name" value="Immunoglobulin"/>
    <property type="match status" value="1"/>
</dbReference>
<dbReference type="SMART" id="SM00406">
    <property type="entry name" value="IGv"/>
    <property type="match status" value="1"/>
</dbReference>
<keyword evidence="8" id="KW-0391">Immunity</keyword>
<dbReference type="Gene3D" id="2.60.40.10">
    <property type="entry name" value="Immunoglobulins"/>
    <property type="match status" value="1"/>
</dbReference>
<dbReference type="InterPro" id="IPR013106">
    <property type="entry name" value="Ig_V-set"/>
</dbReference>
<sequence>MSQAIRQSVLKRLLGAVLGFLCAQVCCVRGAQVEQSPPVLSLQEGASSTLWCNFSISVSNLQWFRQNPGGRLISLFYVPSGTQRNGRLNATTVAKERHSSLHISSSQTTDSGIYFCAVEPQCSPGTCNLYTNPQLGSAPPPTTIPSQDRHTAFIQLNIPDPHC</sequence>
<feature type="chain" id="PRO_5040347260" description="Ig-like domain-containing protein" evidence="9">
    <location>
        <begin position="31"/>
        <end position="163"/>
    </location>
</feature>
<dbReference type="InterPro" id="IPR003599">
    <property type="entry name" value="Ig_sub"/>
</dbReference>
<keyword evidence="6" id="KW-0325">Glycoprotein</keyword>
<evidence type="ECO:0000313" key="11">
    <source>
        <dbReference type="Ensembl" id="ENSEASP00005016773.2"/>
    </source>
</evidence>
<dbReference type="Pfam" id="PF07686">
    <property type="entry name" value="V-set"/>
    <property type="match status" value="1"/>
</dbReference>